<evidence type="ECO:0000256" key="3">
    <source>
        <dbReference type="ARBA" id="ARBA00023163"/>
    </source>
</evidence>
<dbReference type="AlphaFoldDB" id="A0A1H1YRI3"/>
<keyword evidence="1" id="KW-0805">Transcription regulation</keyword>
<evidence type="ECO:0000256" key="4">
    <source>
        <dbReference type="SAM" id="MobiDB-lite"/>
    </source>
</evidence>
<dbReference type="EMBL" id="LT629750">
    <property type="protein sequence ID" value="SDT23970.1"/>
    <property type="molecule type" value="Genomic_DNA"/>
</dbReference>
<name>A0A1H1YRI3_9BRAD</name>
<accession>A0A1H1YRI3</accession>
<dbReference type="PANTHER" id="PTHR46797:SF23">
    <property type="entry name" value="HTH-TYPE TRANSCRIPTIONAL REGULATOR SUTR"/>
    <property type="match status" value="1"/>
</dbReference>
<keyword evidence="3" id="KW-0804">Transcription</keyword>
<dbReference type="CDD" id="cd00093">
    <property type="entry name" value="HTH_XRE"/>
    <property type="match status" value="1"/>
</dbReference>
<evidence type="ECO:0000259" key="5">
    <source>
        <dbReference type="PROSITE" id="PS50943"/>
    </source>
</evidence>
<evidence type="ECO:0000256" key="2">
    <source>
        <dbReference type="ARBA" id="ARBA00023125"/>
    </source>
</evidence>
<feature type="region of interest" description="Disordered" evidence="4">
    <location>
        <begin position="1"/>
        <end position="32"/>
    </location>
</feature>
<dbReference type="InterPro" id="IPR001387">
    <property type="entry name" value="Cro/C1-type_HTH"/>
</dbReference>
<dbReference type="InterPro" id="IPR050807">
    <property type="entry name" value="TransReg_Diox_bact_type"/>
</dbReference>
<dbReference type="SUPFAM" id="SSF47413">
    <property type="entry name" value="lambda repressor-like DNA-binding domains"/>
    <property type="match status" value="1"/>
</dbReference>
<dbReference type="PROSITE" id="PS50943">
    <property type="entry name" value="HTH_CROC1"/>
    <property type="match status" value="1"/>
</dbReference>
<feature type="domain" description="HTH cro/C1-type" evidence="5">
    <location>
        <begin position="48"/>
        <end position="102"/>
    </location>
</feature>
<dbReference type="GO" id="GO:0005829">
    <property type="term" value="C:cytosol"/>
    <property type="evidence" value="ECO:0007669"/>
    <property type="project" value="TreeGrafter"/>
</dbReference>
<reference evidence="7" key="1">
    <citation type="submission" date="2016-10" db="EMBL/GenBank/DDBJ databases">
        <authorList>
            <person name="Varghese N."/>
            <person name="Submissions S."/>
        </authorList>
    </citation>
    <scope>NUCLEOTIDE SEQUENCE [LARGE SCALE GENOMIC DNA]</scope>
    <source>
        <strain evidence="7">GAS369</strain>
    </source>
</reference>
<dbReference type="InterPro" id="IPR010982">
    <property type="entry name" value="Lambda_DNA-bd_dom_sf"/>
</dbReference>
<dbReference type="Pfam" id="PF01381">
    <property type="entry name" value="HTH_3"/>
    <property type="match status" value="1"/>
</dbReference>
<keyword evidence="2 6" id="KW-0238">DNA-binding</keyword>
<protein>
    <submittedName>
        <fullName evidence="6">DNA-binding transcriptional regulator, XRE-family HTH domain</fullName>
    </submittedName>
</protein>
<sequence length="117" mass="13293">MARKRFEQPLKTGPSAVTDNDGKKKQKKFEERFETRSSAVVKSLAWNVRRRRTERGWSQEKLAGKCKSEQQSVSLIESGRANPTVMMVESIANALDVPFTDLFEAPPRLRRSNSPAK</sequence>
<proteinExistence type="predicted"/>
<gene>
    <name evidence="6" type="ORF">SAMN05444158_4969</name>
</gene>
<dbReference type="Gene3D" id="1.10.260.40">
    <property type="entry name" value="lambda repressor-like DNA-binding domains"/>
    <property type="match status" value="1"/>
</dbReference>
<evidence type="ECO:0000313" key="6">
    <source>
        <dbReference type="EMBL" id="SDT23970.1"/>
    </source>
</evidence>
<feature type="compositionally biased region" description="Basic and acidic residues" evidence="4">
    <location>
        <begin position="20"/>
        <end position="32"/>
    </location>
</feature>
<keyword evidence="7" id="KW-1185">Reference proteome</keyword>
<dbReference type="GO" id="GO:0003677">
    <property type="term" value="F:DNA binding"/>
    <property type="evidence" value="ECO:0007669"/>
    <property type="project" value="UniProtKB-KW"/>
</dbReference>
<organism evidence="6 7">
    <name type="scientific">Bradyrhizobium canariense</name>
    <dbReference type="NCBI Taxonomy" id="255045"/>
    <lineage>
        <taxon>Bacteria</taxon>
        <taxon>Pseudomonadati</taxon>
        <taxon>Pseudomonadota</taxon>
        <taxon>Alphaproteobacteria</taxon>
        <taxon>Hyphomicrobiales</taxon>
        <taxon>Nitrobacteraceae</taxon>
        <taxon>Bradyrhizobium</taxon>
    </lineage>
</organism>
<evidence type="ECO:0000313" key="7">
    <source>
        <dbReference type="Proteomes" id="UP000243904"/>
    </source>
</evidence>
<dbReference type="Proteomes" id="UP000243904">
    <property type="component" value="Chromosome I"/>
</dbReference>
<dbReference type="SMART" id="SM00530">
    <property type="entry name" value="HTH_XRE"/>
    <property type="match status" value="1"/>
</dbReference>
<dbReference type="GO" id="GO:0003700">
    <property type="term" value="F:DNA-binding transcription factor activity"/>
    <property type="evidence" value="ECO:0007669"/>
    <property type="project" value="TreeGrafter"/>
</dbReference>
<evidence type="ECO:0000256" key="1">
    <source>
        <dbReference type="ARBA" id="ARBA00023015"/>
    </source>
</evidence>
<dbReference type="PANTHER" id="PTHR46797">
    <property type="entry name" value="HTH-TYPE TRANSCRIPTIONAL REGULATOR"/>
    <property type="match status" value="1"/>
</dbReference>